<feature type="compositionally biased region" description="Low complexity" evidence="1">
    <location>
        <begin position="226"/>
        <end position="252"/>
    </location>
</feature>
<feature type="compositionally biased region" description="Low complexity" evidence="1">
    <location>
        <begin position="183"/>
        <end position="197"/>
    </location>
</feature>
<dbReference type="AlphaFoldDB" id="A0A1X7HCT3"/>
<sequence>MLDFNDAEPQRSGDLIPPCYAKLKGVIRPGGVDGYAPGDQGLLKASNSSDAMMLDFEFTVMMGPNANRKLFTNMVVSGGSVDEKGVSKGWKVSKSIMRAMVESALGIRPDDMSPAAVQKRQLPNFAAFSGIEFAALIEVEKGKPKPDGSGNYDDKNVIKTVITPDRAEWQAIMNGQDVPLPAKAGGATGGAPAAGKPAWGGGAATASPPAQAKPAAGPAWGGNGGTQPAAQQQAAPAQQQPAKAAGPAWLNG</sequence>
<dbReference type="EMBL" id="FXAK01000007">
    <property type="protein sequence ID" value="SMF83341.1"/>
    <property type="molecule type" value="Genomic_DNA"/>
</dbReference>
<feature type="compositionally biased region" description="Low complexity" evidence="1">
    <location>
        <begin position="204"/>
        <end position="218"/>
    </location>
</feature>
<reference evidence="2 3" key="1">
    <citation type="submission" date="2017-04" db="EMBL/GenBank/DDBJ databases">
        <authorList>
            <person name="Afonso C.L."/>
            <person name="Miller P.J."/>
            <person name="Scott M.A."/>
            <person name="Spackman E."/>
            <person name="Goraichik I."/>
            <person name="Dimitrov K.M."/>
            <person name="Suarez D.L."/>
            <person name="Swayne D.E."/>
        </authorList>
    </citation>
    <scope>NUCLEOTIDE SEQUENCE [LARGE SCALE GENOMIC DNA]</scope>
    <source>
        <strain evidence="2 3">A2P</strain>
    </source>
</reference>
<feature type="region of interest" description="Disordered" evidence="1">
    <location>
        <begin position="183"/>
        <end position="252"/>
    </location>
</feature>
<organism evidence="2 3">
    <name type="scientific">Azospirillum oryzae</name>
    <dbReference type="NCBI Taxonomy" id="286727"/>
    <lineage>
        <taxon>Bacteria</taxon>
        <taxon>Pseudomonadati</taxon>
        <taxon>Pseudomonadota</taxon>
        <taxon>Alphaproteobacteria</taxon>
        <taxon>Rhodospirillales</taxon>
        <taxon>Azospirillaceae</taxon>
        <taxon>Azospirillum</taxon>
    </lineage>
</organism>
<proteinExistence type="predicted"/>
<evidence type="ECO:0000256" key="1">
    <source>
        <dbReference type="SAM" id="MobiDB-lite"/>
    </source>
</evidence>
<accession>A0A1X7HCT3</accession>
<evidence type="ECO:0000313" key="2">
    <source>
        <dbReference type="EMBL" id="SMF83341.1"/>
    </source>
</evidence>
<name>A0A1X7HCT3_9PROT</name>
<protein>
    <submittedName>
        <fullName evidence="2">Uncharacterized protein</fullName>
    </submittedName>
</protein>
<dbReference type="OrthoDB" id="7837554at2"/>
<dbReference type="RefSeq" id="WP_085090260.1">
    <property type="nucleotide sequence ID" value="NZ_FXAK01000007.1"/>
</dbReference>
<gene>
    <name evidence="2" type="ORF">SAMN02982917_5513</name>
</gene>
<dbReference type="Proteomes" id="UP000192936">
    <property type="component" value="Unassembled WGS sequence"/>
</dbReference>
<evidence type="ECO:0000313" key="3">
    <source>
        <dbReference type="Proteomes" id="UP000192936"/>
    </source>
</evidence>
<dbReference type="STRING" id="286727.SAMN02982917_5513"/>